<dbReference type="InterPro" id="IPR011249">
    <property type="entry name" value="Metalloenz_LuxS/M16"/>
</dbReference>
<dbReference type="Pfam" id="PF05193">
    <property type="entry name" value="Peptidase_M16_C"/>
    <property type="match status" value="1"/>
</dbReference>
<dbReference type="CDD" id="cd16894">
    <property type="entry name" value="MltD-like"/>
    <property type="match status" value="1"/>
</dbReference>
<dbReference type="Gene3D" id="1.10.530.10">
    <property type="match status" value="1"/>
</dbReference>
<dbReference type="AlphaFoldDB" id="A0A9X3XBF3"/>
<dbReference type="PROSITE" id="PS51318">
    <property type="entry name" value="TAT"/>
    <property type="match status" value="1"/>
</dbReference>
<dbReference type="Pfam" id="PF01464">
    <property type="entry name" value="SLT"/>
    <property type="match status" value="1"/>
</dbReference>
<dbReference type="GO" id="GO:0016020">
    <property type="term" value="C:membrane"/>
    <property type="evidence" value="ECO:0007669"/>
    <property type="project" value="InterPro"/>
</dbReference>
<dbReference type="SUPFAM" id="SSF53955">
    <property type="entry name" value="Lysozyme-like"/>
    <property type="match status" value="1"/>
</dbReference>
<evidence type="ECO:0000256" key="1">
    <source>
        <dbReference type="ARBA" id="ARBA00007734"/>
    </source>
</evidence>
<evidence type="ECO:0000259" key="3">
    <source>
        <dbReference type="Pfam" id="PF01464"/>
    </source>
</evidence>
<name>A0A9X3XBF3_9BACT</name>
<dbReference type="InterPro" id="IPR023346">
    <property type="entry name" value="Lysozyme-like_dom_sf"/>
</dbReference>
<dbReference type="PROSITE" id="PS00922">
    <property type="entry name" value="TRANSGLYCOSYLASE"/>
    <property type="match status" value="1"/>
</dbReference>
<comment type="caution">
    <text evidence="5">The sequence shown here is derived from an EMBL/GenBank/DDBJ whole genome shotgun (WGS) entry which is preliminary data.</text>
</comment>
<dbReference type="Proteomes" id="UP001151081">
    <property type="component" value="Unassembled WGS sequence"/>
</dbReference>
<dbReference type="SUPFAM" id="SSF63411">
    <property type="entry name" value="LuxS/MPP-like metallohydrolase"/>
    <property type="match status" value="1"/>
</dbReference>
<dbReference type="GO" id="GO:0046872">
    <property type="term" value="F:metal ion binding"/>
    <property type="evidence" value="ECO:0007669"/>
    <property type="project" value="InterPro"/>
</dbReference>
<gene>
    <name evidence="5" type="ORF">KEG57_44265</name>
</gene>
<proteinExistence type="inferred from homology"/>
<dbReference type="PANTHER" id="PTHR37423">
    <property type="entry name" value="SOLUBLE LYTIC MUREIN TRANSGLYCOSYLASE-RELATED"/>
    <property type="match status" value="1"/>
</dbReference>
<dbReference type="Gene3D" id="3.30.830.10">
    <property type="entry name" value="Metalloenzyme, LuxS/M16 peptidase-like"/>
    <property type="match status" value="1"/>
</dbReference>
<feature type="domain" description="Peptidase M16 C-terminal" evidence="4">
    <location>
        <begin position="660"/>
        <end position="817"/>
    </location>
</feature>
<dbReference type="PANTHER" id="PTHR37423:SF2">
    <property type="entry name" value="MEMBRANE-BOUND LYTIC MUREIN TRANSGLYCOSYLASE C"/>
    <property type="match status" value="1"/>
</dbReference>
<organism evidence="5 6">
    <name type="scientific">Polyangium jinanense</name>
    <dbReference type="NCBI Taxonomy" id="2829994"/>
    <lineage>
        <taxon>Bacteria</taxon>
        <taxon>Pseudomonadati</taxon>
        <taxon>Myxococcota</taxon>
        <taxon>Polyangia</taxon>
        <taxon>Polyangiales</taxon>
        <taxon>Polyangiaceae</taxon>
        <taxon>Polyangium</taxon>
    </lineage>
</organism>
<protein>
    <submittedName>
        <fullName evidence="5">Transglycosylase SLT domain-containing protein</fullName>
    </submittedName>
</protein>
<evidence type="ECO:0000259" key="4">
    <source>
        <dbReference type="Pfam" id="PF05193"/>
    </source>
</evidence>
<evidence type="ECO:0000313" key="6">
    <source>
        <dbReference type="Proteomes" id="UP001151081"/>
    </source>
</evidence>
<dbReference type="InterPro" id="IPR006311">
    <property type="entry name" value="TAT_signal"/>
</dbReference>
<dbReference type="GO" id="GO:0008933">
    <property type="term" value="F:peptidoglycan lytic transglycosylase activity"/>
    <property type="evidence" value="ECO:0007669"/>
    <property type="project" value="InterPro"/>
</dbReference>
<evidence type="ECO:0000313" key="5">
    <source>
        <dbReference type="EMBL" id="MDC3987564.1"/>
    </source>
</evidence>
<keyword evidence="6" id="KW-1185">Reference proteome</keyword>
<dbReference type="InterPro" id="IPR000189">
    <property type="entry name" value="Transglyc_AS"/>
</dbReference>
<dbReference type="InterPro" id="IPR007863">
    <property type="entry name" value="Peptidase_M16_C"/>
</dbReference>
<accession>A0A9X3XBF3</accession>
<comment type="similarity">
    <text evidence="1">Belongs to the transglycosylase Slt family.</text>
</comment>
<feature type="domain" description="Transglycosylase SLT" evidence="3">
    <location>
        <begin position="143"/>
        <end position="244"/>
    </location>
</feature>
<dbReference type="EMBL" id="JAGTJJ010000054">
    <property type="protein sequence ID" value="MDC3987564.1"/>
    <property type="molecule type" value="Genomic_DNA"/>
</dbReference>
<dbReference type="InterPro" id="IPR008258">
    <property type="entry name" value="Transglycosylase_SLT_dom_1"/>
</dbReference>
<sequence length="892" mass="95732">MKPRVRRALLLSGALLGVAGILGALASPSMRASISAGYRAFRDPTLLDKPAAEDPEAPVPRRMPGEEESRLLDAAIAKDFEKANDGDLDDPEGAALATLAMPDLKIPVTRRTMRFVRFFAKTDGGRALFGDRYQRSGRYRPMIEHSLREAGLPEDLAWLAAVESGFDPRAVSPAGAAGLFQFMPETGALYGLDQSQWVDERRSLRRSTVAAVAHLRDLYERFGRWDLALAAYNAGIETVLRGMARVAETRPPGAPQTPIGFAELAQQKLLPEETANYVPQIVAFAIVANNRARFGLDAFHADPSMEMGEIAVPEGTRLRTIARAAGIPTRLLREYNPELLRDRTPPFGGDYIIHLPAERVQQTLAAFPAYLEHERVDDPGADPVTEQASAMRAPTIPGVDEGDDDDDGPLPPRPSPIGKNRLPEFVLPGQGPATLSMATLGPMGAKLPFVSIGGGVGWQPNRPDDPLAVFASEARRSQAASAKGVGGAALEKQLGFIPPPTRIEPPPDPFQRFVLPNGVAMRVREDASAPRIAITIRIAPDEGKIAGTSEPAGEAGAGETRHTITVGKRDLDLGLELAAGRLRLLLGESSGAQLASLRRFSALPRRRALESQPYGPAWLALGDALFPAGHPLEGYVLGAREDAAVARDLLLAESMASERSPTRASVTVIGDVTRARIEDLAKRVFATLPTAQDALPIGPHPREERLTVEQMVPATRALYGWIAPGEQDVREHAAMRVAMWILSSSKGGRLDRALVEKGYASEVRAMLDAGSRASVAVVEVVPAVPHDLAAVEPRLDAEIDAFVQGGPTTVEIAYAVAHLKAGLKKEIASQRGPVVENAPKFANSARIREALAPGAAEALIEELDKMSVQTMRTALRKTLARGHRVVVTTAPK</sequence>
<reference evidence="5 6" key="1">
    <citation type="submission" date="2021-04" db="EMBL/GenBank/DDBJ databases">
        <title>Genome analysis of Polyangium sp.</title>
        <authorList>
            <person name="Li Y."/>
            <person name="Wang J."/>
        </authorList>
    </citation>
    <scope>NUCLEOTIDE SEQUENCE [LARGE SCALE GENOMIC DNA]</scope>
    <source>
        <strain evidence="5 6">SDU14</strain>
    </source>
</reference>
<dbReference type="RefSeq" id="WP_272427941.1">
    <property type="nucleotide sequence ID" value="NZ_JAGTJJ010000054.1"/>
</dbReference>
<feature type="region of interest" description="Disordered" evidence="2">
    <location>
        <begin position="378"/>
        <end position="424"/>
    </location>
</feature>
<evidence type="ECO:0000256" key="2">
    <source>
        <dbReference type="SAM" id="MobiDB-lite"/>
    </source>
</evidence>
<dbReference type="GO" id="GO:0000270">
    <property type="term" value="P:peptidoglycan metabolic process"/>
    <property type="evidence" value="ECO:0007669"/>
    <property type="project" value="InterPro"/>
</dbReference>